<reference evidence="2" key="2">
    <citation type="submission" date="2019-01" db="EMBL/GenBank/DDBJ databases">
        <title>Genome sequence of Desulfonema ishimotonii strain Tokyo 01.</title>
        <authorList>
            <person name="Fukui M."/>
        </authorList>
    </citation>
    <scope>NUCLEOTIDE SEQUENCE [LARGE SCALE GENOMIC DNA]</scope>
    <source>
        <strain evidence="2">Tokyo 01</strain>
    </source>
</reference>
<proteinExistence type="predicted"/>
<sequence length="58" mass="6989">MEEYDAFCMTMEKEQLLEELRSCEYCTTSIEAHNSCRQKVAKENRERMRNCRWGSFEG</sequence>
<dbReference type="AlphaFoldDB" id="A0A401G3P8"/>
<dbReference type="EMBL" id="BEXT01000001">
    <property type="protein sequence ID" value="GBC63844.1"/>
    <property type="molecule type" value="Genomic_DNA"/>
</dbReference>
<gene>
    <name evidence="1" type="ORF">DENIS_4843</name>
</gene>
<accession>A0A401G3P8</accession>
<dbReference type="RefSeq" id="WP_166405276.1">
    <property type="nucleotide sequence ID" value="NZ_BEXT01000001.1"/>
</dbReference>
<reference evidence="2" key="1">
    <citation type="submission" date="2017-11" db="EMBL/GenBank/DDBJ databases">
        <authorList>
            <person name="Watanabe M."/>
            <person name="Kojima H."/>
        </authorList>
    </citation>
    <scope>NUCLEOTIDE SEQUENCE [LARGE SCALE GENOMIC DNA]</scope>
    <source>
        <strain evidence="2">Tokyo 01</strain>
    </source>
</reference>
<evidence type="ECO:0000313" key="2">
    <source>
        <dbReference type="Proteomes" id="UP000288096"/>
    </source>
</evidence>
<evidence type="ECO:0000313" key="1">
    <source>
        <dbReference type="EMBL" id="GBC63844.1"/>
    </source>
</evidence>
<keyword evidence="2" id="KW-1185">Reference proteome</keyword>
<name>A0A401G3P8_9BACT</name>
<dbReference type="Proteomes" id="UP000288096">
    <property type="component" value="Unassembled WGS sequence"/>
</dbReference>
<protein>
    <submittedName>
        <fullName evidence="1">Uncharacterized protein</fullName>
    </submittedName>
</protein>
<organism evidence="1 2">
    <name type="scientific">Desulfonema ishimotonii</name>
    <dbReference type="NCBI Taxonomy" id="45657"/>
    <lineage>
        <taxon>Bacteria</taxon>
        <taxon>Pseudomonadati</taxon>
        <taxon>Thermodesulfobacteriota</taxon>
        <taxon>Desulfobacteria</taxon>
        <taxon>Desulfobacterales</taxon>
        <taxon>Desulfococcaceae</taxon>
        <taxon>Desulfonema</taxon>
    </lineage>
</organism>
<comment type="caution">
    <text evidence="1">The sequence shown here is derived from an EMBL/GenBank/DDBJ whole genome shotgun (WGS) entry which is preliminary data.</text>
</comment>